<feature type="domain" description="SHSP" evidence="3">
    <location>
        <begin position="21"/>
        <end position="130"/>
    </location>
</feature>
<name>A0A8F9XJF2_9BACT</name>
<dbReference type="InterPro" id="IPR008978">
    <property type="entry name" value="HSP20-like_chaperone"/>
</dbReference>
<dbReference type="PANTHER" id="PTHR47062:SF1">
    <property type="entry name" value="SMALL HEAT SHOCK PROTEIN IBPA"/>
    <property type="match status" value="1"/>
</dbReference>
<reference evidence="4" key="1">
    <citation type="submission" date="2021-08" db="EMBL/GenBank/DDBJ databases">
        <title>Genome of a novel bacterium of the phylum Verrucomicrobia, Oleiharenicola sp. KSB-15.</title>
        <authorList>
            <person name="Chung J.-H."/>
            <person name="Ahn J.-H."/>
            <person name="Yoon Y."/>
            <person name="Kim D.-Y."/>
            <person name="An S.-H."/>
            <person name="Park I."/>
            <person name="Yeon J."/>
        </authorList>
    </citation>
    <scope>NUCLEOTIDE SEQUENCE</scope>
    <source>
        <strain evidence="4">KSB-15</strain>
    </source>
</reference>
<evidence type="ECO:0000256" key="1">
    <source>
        <dbReference type="PROSITE-ProRule" id="PRU00285"/>
    </source>
</evidence>
<dbReference type="EMBL" id="CP080507">
    <property type="protein sequence ID" value="QYM78608.1"/>
    <property type="molecule type" value="Genomic_DNA"/>
</dbReference>
<dbReference type="Proteomes" id="UP000825051">
    <property type="component" value="Chromosome"/>
</dbReference>
<dbReference type="AlphaFoldDB" id="A0A8F9XJF2"/>
<comment type="similarity">
    <text evidence="1 2">Belongs to the small heat shock protein (HSP20) family.</text>
</comment>
<dbReference type="SUPFAM" id="SSF49764">
    <property type="entry name" value="HSP20-like chaperones"/>
    <property type="match status" value="1"/>
</dbReference>
<protein>
    <submittedName>
        <fullName evidence="4">Hsp20/alpha crystallin family protein</fullName>
    </submittedName>
</protein>
<organism evidence="4 5">
    <name type="scientific">Horticoccus luteus</name>
    <dbReference type="NCBI Taxonomy" id="2862869"/>
    <lineage>
        <taxon>Bacteria</taxon>
        <taxon>Pseudomonadati</taxon>
        <taxon>Verrucomicrobiota</taxon>
        <taxon>Opitutia</taxon>
        <taxon>Opitutales</taxon>
        <taxon>Opitutaceae</taxon>
        <taxon>Horticoccus</taxon>
    </lineage>
</organism>
<dbReference type="PANTHER" id="PTHR47062">
    <property type="match status" value="1"/>
</dbReference>
<dbReference type="InterPro" id="IPR002068">
    <property type="entry name" value="A-crystallin/Hsp20_dom"/>
</dbReference>
<dbReference type="PROSITE" id="PS01031">
    <property type="entry name" value="SHSP"/>
    <property type="match status" value="1"/>
</dbReference>
<proteinExistence type="inferred from homology"/>
<dbReference type="Gene3D" id="2.60.40.790">
    <property type="match status" value="1"/>
</dbReference>
<accession>A0A8F9XJF2</accession>
<evidence type="ECO:0000256" key="2">
    <source>
        <dbReference type="RuleBase" id="RU003616"/>
    </source>
</evidence>
<evidence type="ECO:0000313" key="4">
    <source>
        <dbReference type="EMBL" id="QYM78608.1"/>
    </source>
</evidence>
<evidence type="ECO:0000313" key="5">
    <source>
        <dbReference type="Proteomes" id="UP000825051"/>
    </source>
</evidence>
<dbReference type="CDD" id="cd06464">
    <property type="entry name" value="ACD_sHsps-like"/>
    <property type="match status" value="1"/>
</dbReference>
<dbReference type="Pfam" id="PF00011">
    <property type="entry name" value="HSP20"/>
    <property type="match status" value="1"/>
</dbReference>
<dbReference type="KEGG" id="ole:K0B96_15090"/>
<evidence type="ECO:0000259" key="3">
    <source>
        <dbReference type="PROSITE" id="PS01031"/>
    </source>
</evidence>
<sequence>MSIFNLIPTLNRPPALRREDGAAHSVKPNYRVLEQGDNYEVTVLLPGVAKEDLEITAENGVVTIGGQRSWKRPVDWTPLYRETSDARFELTLTHDNSINVDNVKAELRDGVLRLTLAKSEALKPRKIAVN</sequence>
<keyword evidence="5" id="KW-1185">Reference proteome</keyword>
<gene>
    <name evidence="4" type="ORF">K0B96_15090</name>
</gene>